<evidence type="ECO:0000259" key="3">
    <source>
        <dbReference type="PROSITE" id="PS51186"/>
    </source>
</evidence>
<accession>A0A1I3WJP5</accession>
<dbReference type="EMBL" id="FORT01000008">
    <property type="protein sequence ID" value="SFK07682.1"/>
    <property type="molecule type" value="Genomic_DNA"/>
</dbReference>
<evidence type="ECO:0000256" key="1">
    <source>
        <dbReference type="ARBA" id="ARBA00022679"/>
    </source>
</evidence>
<dbReference type="Pfam" id="PF00583">
    <property type="entry name" value="Acetyltransf_1"/>
    <property type="match status" value="1"/>
</dbReference>
<evidence type="ECO:0000313" key="5">
    <source>
        <dbReference type="Proteomes" id="UP000198915"/>
    </source>
</evidence>
<dbReference type="STRING" id="1884381.SAMN05518846_108165"/>
<protein>
    <submittedName>
        <fullName evidence="4">Acetyltransferase (GNAT) family protein</fullName>
    </submittedName>
</protein>
<dbReference type="InterPro" id="IPR016181">
    <property type="entry name" value="Acyl_CoA_acyltransferase"/>
</dbReference>
<dbReference type="CDD" id="cd04301">
    <property type="entry name" value="NAT_SF"/>
    <property type="match status" value="1"/>
</dbReference>
<gene>
    <name evidence="4" type="ORF">SAMN05518846_108165</name>
</gene>
<dbReference type="Proteomes" id="UP000198915">
    <property type="component" value="Unassembled WGS sequence"/>
</dbReference>
<dbReference type="Gene3D" id="3.40.630.30">
    <property type="match status" value="1"/>
</dbReference>
<dbReference type="PROSITE" id="PS51186">
    <property type="entry name" value="GNAT"/>
    <property type="match status" value="1"/>
</dbReference>
<keyword evidence="5" id="KW-1185">Reference proteome</keyword>
<reference evidence="5" key="1">
    <citation type="submission" date="2016-10" db="EMBL/GenBank/DDBJ databases">
        <authorList>
            <person name="Varghese N."/>
            <person name="Submissions S."/>
        </authorList>
    </citation>
    <scope>NUCLEOTIDE SEQUENCE [LARGE SCALE GENOMIC DNA]</scope>
    <source>
        <strain evidence="5">OK042</strain>
    </source>
</reference>
<dbReference type="InterPro" id="IPR000182">
    <property type="entry name" value="GNAT_dom"/>
</dbReference>
<dbReference type="PANTHER" id="PTHR43420:SF52">
    <property type="entry name" value="N-ACETYLTRANSFERASE YODP"/>
    <property type="match status" value="1"/>
</dbReference>
<dbReference type="InterPro" id="IPR050680">
    <property type="entry name" value="YpeA/RimI_acetyltransf"/>
</dbReference>
<dbReference type="SUPFAM" id="SSF55729">
    <property type="entry name" value="Acyl-CoA N-acyltransferases (Nat)"/>
    <property type="match status" value="1"/>
</dbReference>
<dbReference type="GO" id="GO:0016747">
    <property type="term" value="F:acyltransferase activity, transferring groups other than amino-acyl groups"/>
    <property type="evidence" value="ECO:0007669"/>
    <property type="project" value="InterPro"/>
</dbReference>
<evidence type="ECO:0000313" key="4">
    <source>
        <dbReference type="EMBL" id="SFK07682.1"/>
    </source>
</evidence>
<dbReference type="RefSeq" id="WP_092269369.1">
    <property type="nucleotide sequence ID" value="NZ_FORT01000008.1"/>
</dbReference>
<keyword evidence="1 4" id="KW-0808">Transferase</keyword>
<dbReference type="PANTHER" id="PTHR43420">
    <property type="entry name" value="ACETYLTRANSFERASE"/>
    <property type="match status" value="1"/>
</dbReference>
<name>A0A1I3WJP5_9BACL</name>
<organism evidence="4 5">
    <name type="scientific">Brevibacillus centrosporus</name>
    <dbReference type="NCBI Taxonomy" id="54910"/>
    <lineage>
        <taxon>Bacteria</taxon>
        <taxon>Bacillati</taxon>
        <taxon>Bacillota</taxon>
        <taxon>Bacilli</taxon>
        <taxon>Bacillales</taxon>
        <taxon>Paenibacillaceae</taxon>
        <taxon>Brevibacillus</taxon>
    </lineage>
</organism>
<evidence type="ECO:0000256" key="2">
    <source>
        <dbReference type="ARBA" id="ARBA00023315"/>
    </source>
</evidence>
<sequence>MIRQATPEDAVFASPLIYEAIGDIAHSLTGATDPQEAIRVMSQFFAQPNNRLSYQNALIAVDEDKGEPIGLALFYHGSQTKQLDQPFVAYVEQVTGTAPVIVKEARDDEFYLDTAVVKAEYRGKGIGKSLLKAFEQESKHRGYYKISLLVDQENPSARRLYEAIGYHQDGTIVVRGHLFSHMVKNLTVWV</sequence>
<dbReference type="AlphaFoldDB" id="A0A1I3WJP5"/>
<keyword evidence="2" id="KW-0012">Acyltransferase</keyword>
<feature type="domain" description="N-acetyltransferase" evidence="3">
    <location>
        <begin position="1"/>
        <end position="187"/>
    </location>
</feature>
<proteinExistence type="predicted"/>